<dbReference type="SUPFAM" id="SSF53474">
    <property type="entry name" value="alpha/beta-Hydrolases"/>
    <property type="match status" value="1"/>
</dbReference>
<keyword evidence="3" id="KW-0645">Protease</keyword>
<dbReference type="PANTHER" id="PTHR42776">
    <property type="entry name" value="SERINE PEPTIDASE S9 FAMILY MEMBER"/>
    <property type="match status" value="1"/>
</dbReference>
<evidence type="ECO:0000313" key="3">
    <source>
        <dbReference type="EMBL" id="SKC00464.1"/>
    </source>
</evidence>
<dbReference type="STRING" id="1513896.SAMN05660841_03577"/>
<name>A0A1T5FWL8_9SPHI</name>
<dbReference type="EMBL" id="FUZF01000019">
    <property type="protein sequence ID" value="SKC00464.1"/>
    <property type="molecule type" value="Genomic_DNA"/>
</dbReference>
<dbReference type="InterPro" id="IPR011042">
    <property type="entry name" value="6-blade_b-propeller_TolB-like"/>
</dbReference>
<keyword evidence="1" id="KW-0378">Hydrolase</keyword>
<dbReference type="RefSeq" id="WP_079645179.1">
    <property type="nucleotide sequence ID" value="NZ_FUZF01000019.1"/>
</dbReference>
<dbReference type="PANTHER" id="PTHR42776:SF27">
    <property type="entry name" value="DIPEPTIDYL PEPTIDASE FAMILY MEMBER 6"/>
    <property type="match status" value="1"/>
</dbReference>
<feature type="domain" description="Peptidase S9 prolyl oligopeptidase catalytic" evidence="2">
    <location>
        <begin position="415"/>
        <end position="625"/>
    </location>
</feature>
<dbReference type="SUPFAM" id="SSF82171">
    <property type="entry name" value="DPP6 N-terminal domain-like"/>
    <property type="match status" value="1"/>
</dbReference>
<evidence type="ECO:0000259" key="2">
    <source>
        <dbReference type="Pfam" id="PF00326"/>
    </source>
</evidence>
<gene>
    <name evidence="3" type="ORF">SAMN05660841_03577</name>
</gene>
<dbReference type="InterPro" id="IPR029058">
    <property type="entry name" value="AB_hydrolase_fold"/>
</dbReference>
<organism evidence="3 4">
    <name type="scientific">Sphingobacterium nematocida</name>
    <dbReference type="NCBI Taxonomy" id="1513896"/>
    <lineage>
        <taxon>Bacteria</taxon>
        <taxon>Pseudomonadati</taxon>
        <taxon>Bacteroidota</taxon>
        <taxon>Sphingobacteriia</taxon>
        <taxon>Sphingobacteriales</taxon>
        <taxon>Sphingobacteriaceae</taxon>
        <taxon>Sphingobacterium</taxon>
    </lineage>
</organism>
<accession>A0A1T5FWL8</accession>
<dbReference type="Gene3D" id="3.40.50.1820">
    <property type="entry name" value="alpha/beta hydrolase"/>
    <property type="match status" value="1"/>
</dbReference>
<dbReference type="AlphaFoldDB" id="A0A1T5FWL8"/>
<protein>
    <submittedName>
        <fullName evidence="3">Dipeptidyl aminopeptidase/acylaminoacyl peptidase</fullName>
    </submittedName>
</protein>
<dbReference type="Proteomes" id="UP000190150">
    <property type="component" value="Unassembled WGS sequence"/>
</dbReference>
<dbReference type="GO" id="GO:0006508">
    <property type="term" value="P:proteolysis"/>
    <property type="evidence" value="ECO:0007669"/>
    <property type="project" value="InterPro"/>
</dbReference>
<dbReference type="Gene3D" id="2.120.10.30">
    <property type="entry name" value="TolB, C-terminal domain"/>
    <property type="match status" value="1"/>
</dbReference>
<evidence type="ECO:0000313" key="4">
    <source>
        <dbReference type="Proteomes" id="UP000190150"/>
    </source>
</evidence>
<keyword evidence="4" id="KW-1185">Reference proteome</keyword>
<sequence length="626" mass="71416">MRFLITVFCFLLVTFIFMGCNGPRSVERIPVQDFFGKPERLNFRVSPDGRYIAYLGLEDHCRNIFVLDIEEPDSSKQLTYQNNINVQYFFWSASDSIVFSNSQSPEDSLRLFTIDIHHEVAKPLFPPTKHTLAWLGPMKSKNGNLLAEMNIRDSSVFDLYRIPLDGSGPKLVEQNSGKISSWYASSDGKVRLALSSDSVEDQLLYREEEGAAYKKVVETDFATTVLPLGPVKGEHTAVYAMSNVGRDKLAVVKLDLQTGKEEVVAENKSVDMNREGYSFSREEVIYTAGLSNKKETRILNKDFKKIYSKITNKFDGYNIDILDMDSAFNAVLFKTYTDVNPGGIYYYSKKKDKIVELSVINPALTGKSLAPMEEVSFNSRDGKTIKGYLTYPLVKQKSYPVVVLIHDGPNRRDVWGFNSEVQFLANRGYAVFQINYRGSVGYGKQFYTAGFKQWGGEIQNDISDGVAWLIHQGIADKSRVAIMGTGFGGYSALYAACFNPTLYKCAISSSGYTNLFTYLKEIPPYYQPYLQLYYNIIGDPTKEYELFRAISPLFHAEKVRMPILMFHGGKDRFNSLTDVNQFVQKVKNNNVTVRYVFKEDEGRRFKKDENVIEYYQMIEQFLKEQM</sequence>
<dbReference type="OrthoDB" id="108903at2"/>
<proteinExistence type="predicted"/>
<evidence type="ECO:0000256" key="1">
    <source>
        <dbReference type="ARBA" id="ARBA00022801"/>
    </source>
</evidence>
<dbReference type="PROSITE" id="PS51257">
    <property type="entry name" value="PROKAR_LIPOPROTEIN"/>
    <property type="match status" value="1"/>
</dbReference>
<reference evidence="4" key="1">
    <citation type="submission" date="2017-02" db="EMBL/GenBank/DDBJ databases">
        <authorList>
            <person name="Varghese N."/>
            <person name="Submissions S."/>
        </authorList>
    </citation>
    <scope>NUCLEOTIDE SEQUENCE [LARGE SCALE GENOMIC DNA]</scope>
    <source>
        <strain evidence="4">DSM 24091</strain>
    </source>
</reference>
<dbReference type="GO" id="GO:0004177">
    <property type="term" value="F:aminopeptidase activity"/>
    <property type="evidence" value="ECO:0007669"/>
    <property type="project" value="UniProtKB-KW"/>
</dbReference>
<dbReference type="Pfam" id="PF00326">
    <property type="entry name" value="Peptidase_S9"/>
    <property type="match status" value="1"/>
</dbReference>
<keyword evidence="3" id="KW-0031">Aminopeptidase</keyword>
<dbReference type="InterPro" id="IPR001375">
    <property type="entry name" value="Peptidase_S9_cat"/>
</dbReference>
<dbReference type="GO" id="GO:0004252">
    <property type="term" value="F:serine-type endopeptidase activity"/>
    <property type="evidence" value="ECO:0007669"/>
    <property type="project" value="TreeGrafter"/>
</dbReference>